<protein>
    <submittedName>
        <fullName evidence="2">Uncharacterized protein</fullName>
    </submittedName>
</protein>
<gene>
    <name evidence="2" type="ORF">Mal48_02580</name>
</gene>
<dbReference type="RefSeq" id="WP_197441944.1">
    <property type="nucleotide sequence ID" value="NZ_CP036267.1"/>
</dbReference>
<dbReference type="KEGG" id="tpol:Mal48_02580"/>
<dbReference type="Proteomes" id="UP000315724">
    <property type="component" value="Chromosome"/>
</dbReference>
<dbReference type="AlphaFoldDB" id="A0A517QHC6"/>
<keyword evidence="3" id="KW-1185">Reference proteome</keyword>
<organism evidence="2 3">
    <name type="scientific">Thalassoglobus polymorphus</name>
    <dbReference type="NCBI Taxonomy" id="2527994"/>
    <lineage>
        <taxon>Bacteria</taxon>
        <taxon>Pseudomonadati</taxon>
        <taxon>Planctomycetota</taxon>
        <taxon>Planctomycetia</taxon>
        <taxon>Planctomycetales</taxon>
        <taxon>Planctomycetaceae</taxon>
        <taxon>Thalassoglobus</taxon>
    </lineage>
</organism>
<evidence type="ECO:0000313" key="3">
    <source>
        <dbReference type="Proteomes" id="UP000315724"/>
    </source>
</evidence>
<reference evidence="2 3" key="1">
    <citation type="submission" date="2019-02" db="EMBL/GenBank/DDBJ databases">
        <title>Deep-cultivation of Planctomycetes and their phenomic and genomic characterization uncovers novel biology.</title>
        <authorList>
            <person name="Wiegand S."/>
            <person name="Jogler M."/>
            <person name="Boedeker C."/>
            <person name="Pinto D."/>
            <person name="Vollmers J."/>
            <person name="Rivas-Marin E."/>
            <person name="Kohn T."/>
            <person name="Peeters S.H."/>
            <person name="Heuer A."/>
            <person name="Rast P."/>
            <person name="Oberbeckmann S."/>
            <person name="Bunk B."/>
            <person name="Jeske O."/>
            <person name="Meyerdierks A."/>
            <person name="Storesund J.E."/>
            <person name="Kallscheuer N."/>
            <person name="Luecker S."/>
            <person name="Lage O.M."/>
            <person name="Pohl T."/>
            <person name="Merkel B.J."/>
            <person name="Hornburger P."/>
            <person name="Mueller R.-W."/>
            <person name="Bruemmer F."/>
            <person name="Labrenz M."/>
            <person name="Spormann A.M."/>
            <person name="Op den Camp H."/>
            <person name="Overmann J."/>
            <person name="Amann R."/>
            <person name="Jetten M.S.M."/>
            <person name="Mascher T."/>
            <person name="Medema M.H."/>
            <person name="Devos D.P."/>
            <person name="Kaster A.-K."/>
            <person name="Ovreas L."/>
            <person name="Rohde M."/>
            <person name="Galperin M.Y."/>
            <person name="Jogler C."/>
        </authorList>
    </citation>
    <scope>NUCLEOTIDE SEQUENCE [LARGE SCALE GENOMIC DNA]</scope>
    <source>
        <strain evidence="2 3">Mal48</strain>
    </source>
</reference>
<evidence type="ECO:0000313" key="2">
    <source>
        <dbReference type="EMBL" id="QDT31028.1"/>
    </source>
</evidence>
<proteinExistence type="predicted"/>
<feature type="region of interest" description="Disordered" evidence="1">
    <location>
        <begin position="28"/>
        <end position="51"/>
    </location>
</feature>
<accession>A0A517QHC6</accession>
<dbReference type="EMBL" id="CP036267">
    <property type="protein sequence ID" value="QDT31028.1"/>
    <property type="molecule type" value="Genomic_DNA"/>
</dbReference>
<name>A0A517QHC6_9PLAN</name>
<evidence type="ECO:0000256" key="1">
    <source>
        <dbReference type="SAM" id="MobiDB-lite"/>
    </source>
</evidence>
<sequence length="51" mass="5409">MTTSPGTGIAGTVLLETRRFHDPGKQIAAEPATESGAAFSENHSARRRILT</sequence>